<dbReference type="EMBL" id="JZWT02000008">
    <property type="protein sequence ID" value="MFB6490402.1"/>
    <property type="molecule type" value="Genomic_DNA"/>
</dbReference>
<evidence type="ECO:0000313" key="2">
    <source>
        <dbReference type="Proteomes" id="UP000033636"/>
    </source>
</evidence>
<gene>
    <name evidence="1" type="ORF">TU35_003990</name>
</gene>
<proteinExistence type="predicted"/>
<comment type="caution">
    <text evidence="1">The sequence shown here is derived from an EMBL/GenBank/DDBJ whole genome shotgun (WGS) entry which is preliminary data.</text>
</comment>
<sequence>MSTKSLEMQIKELLDKELERILGEVKKDLEKQISEINSQIERLRQYLKSPQS</sequence>
<dbReference type="Proteomes" id="UP000033636">
    <property type="component" value="Unassembled WGS sequence"/>
</dbReference>
<reference evidence="1" key="1">
    <citation type="submission" date="2024-07" db="EMBL/GenBank/DDBJ databases">
        <title>Metagenome and Metagenome-Assembled Genomes of Archaea from a hot spring from the geothermal field of Los Azufres, Mexico.</title>
        <authorList>
            <person name="Marin-Paredes R."/>
            <person name="Martinez-Romero E."/>
            <person name="Servin-Garciduenas L.E."/>
        </authorList>
    </citation>
    <scope>NUCLEOTIDE SEQUENCE</scope>
</reference>
<evidence type="ECO:0000313" key="1">
    <source>
        <dbReference type="EMBL" id="MFB6490402.1"/>
    </source>
</evidence>
<name>A0ACC6V0E7_9CREN</name>
<protein>
    <submittedName>
        <fullName evidence="1">Uncharacterized protein</fullName>
    </submittedName>
</protein>
<organism evidence="1 2">
    <name type="scientific">Thermoproteus sp. AZ2</name>
    <dbReference type="NCBI Taxonomy" id="1609232"/>
    <lineage>
        <taxon>Archaea</taxon>
        <taxon>Thermoproteota</taxon>
        <taxon>Thermoprotei</taxon>
        <taxon>Thermoproteales</taxon>
        <taxon>Thermoproteaceae</taxon>
        <taxon>Thermoproteus</taxon>
    </lineage>
</organism>
<accession>A0ACC6V0E7</accession>